<name>A0A9Q3UHE0_9GAMM</name>
<dbReference type="PANTHER" id="PTHR30269:SF37">
    <property type="entry name" value="MEMBRANE TRANSPORTER PROTEIN"/>
    <property type="match status" value="1"/>
</dbReference>
<dbReference type="AlphaFoldDB" id="A0A9Q3UHE0"/>
<keyword evidence="4 8" id="KW-1003">Cell membrane</keyword>
<reference evidence="9" key="1">
    <citation type="submission" date="2021-10" db="EMBL/GenBank/DDBJ databases">
        <title>The diversity and Nitrogen Metabolism of Culturable Nitrate-Utilizing Bacteria Within the Oxygen Minimum Zone of the Changjiang (Yangtze River)Estuary.</title>
        <authorList>
            <person name="Zhang D."/>
            <person name="Zheng J."/>
            <person name="Liu S."/>
            <person name="He W."/>
        </authorList>
    </citation>
    <scope>NUCLEOTIDE SEQUENCE</scope>
    <source>
        <strain evidence="9">FXH-223</strain>
    </source>
</reference>
<keyword evidence="5 8" id="KW-0812">Transmembrane</keyword>
<comment type="caution">
    <text evidence="9">The sequence shown here is derived from an EMBL/GenBank/DDBJ whole genome shotgun (WGS) entry which is preliminary data.</text>
</comment>
<evidence type="ECO:0000256" key="4">
    <source>
        <dbReference type="ARBA" id="ARBA00022475"/>
    </source>
</evidence>
<gene>
    <name evidence="9" type="ORF">LL252_01370</name>
</gene>
<feature type="transmembrane region" description="Helical" evidence="8">
    <location>
        <begin position="167"/>
        <end position="188"/>
    </location>
</feature>
<comment type="subcellular location">
    <subcellularLocation>
        <location evidence="1 8">Cell membrane</location>
        <topology evidence="1 8">Multi-pass membrane protein</topology>
    </subcellularLocation>
</comment>
<evidence type="ECO:0000256" key="8">
    <source>
        <dbReference type="RuleBase" id="RU363041"/>
    </source>
</evidence>
<evidence type="ECO:0000256" key="7">
    <source>
        <dbReference type="ARBA" id="ARBA00023136"/>
    </source>
</evidence>
<accession>A0A9Q3UHE0</accession>
<keyword evidence="3" id="KW-0813">Transport</keyword>
<dbReference type="GO" id="GO:0005886">
    <property type="term" value="C:plasma membrane"/>
    <property type="evidence" value="ECO:0007669"/>
    <property type="project" value="UniProtKB-SubCell"/>
</dbReference>
<evidence type="ECO:0000256" key="2">
    <source>
        <dbReference type="ARBA" id="ARBA00009142"/>
    </source>
</evidence>
<dbReference type="InterPro" id="IPR052017">
    <property type="entry name" value="TSUP"/>
</dbReference>
<feature type="transmembrane region" description="Helical" evidence="8">
    <location>
        <begin position="130"/>
        <end position="147"/>
    </location>
</feature>
<dbReference type="Proteomes" id="UP001108027">
    <property type="component" value="Unassembled WGS sequence"/>
</dbReference>
<evidence type="ECO:0000256" key="3">
    <source>
        <dbReference type="ARBA" id="ARBA00022448"/>
    </source>
</evidence>
<comment type="similarity">
    <text evidence="2 8">Belongs to the 4-toluene sulfonate uptake permease (TSUP) (TC 2.A.102) family.</text>
</comment>
<feature type="transmembrane region" description="Helical" evidence="8">
    <location>
        <begin position="200"/>
        <end position="218"/>
    </location>
</feature>
<evidence type="ECO:0000256" key="6">
    <source>
        <dbReference type="ARBA" id="ARBA00022989"/>
    </source>
</evidence>
<keyword evidence="7 8" id="KW-0472">Membrane</keyword>
<dbReference type="EMBL" id="JAJGNA010000001">
    <property type="protein sequence ID" value="MCC4307206.1"/>
    <property type="molecule type" value="Genomic_DNA"/>
</dbReference>
<evidence type="ECO:0000313" key="10">
    <source>
        <dbReference type="Proteomes" id="UP001108027"/>
    </source>
</evidence>
<feature type="transmembrane region" description="Helical" evidence="8">
    <location>
        <begin position="224"/>
        <end position="242"/>
    </location>
</feature>
<keyword evidence="6 8" id="KW-1133">Transmembrane helix</keyword>
<feature type="transmembrane region" description="Helical" evidence="8">
    <location>
        <begin position="101"/>
        <end position="118"/>
    </location>
</feature>
<feature type="transmembrane region" description="Helical" evidence="8">
    <location>
        <begin position="37"/>
        <end position="57"/>
    </location>
</feature>
<evidence type="ECO:0000313" key="9">
    <source>
        <dbReference type="EMBL" id="MCC4307206.1"/>
    </source>
</evidence>
<organism evidence="9 10">
    <name type="scientific">Alloalcanivorax marinus</name>
    <dbReference type="NCBI Taxonomy" id="1177169"/>
    <lineage>
        <taxon>Bacteria</taxon>
        <taxon>Pseudomonadati</taxon>
        <taxon>Pseudomonadota</taxon>
        <taxon>Gammaproteobacteria</taxon>
        <taxon>Oceanospirillales</taxon>
        <taxon>Alcanivoracaceae</taxon>
        <taxon>Alloalcanivorax</taxon>
    </lineage>
</organism>
<evidence type="ECO:0000256" key="1">
    <source>
        <dbReference type="ARBA" id="ARBA00004651"/>
    </source>
</evidence>
<dbReference type="PANTHER" id="PTHR30269">
    <property type="entry name" value="TRANSMEMBRANE PROTEIN YFCA"/>
    <property type="match status" value="1"/>
</dbReference>
<dbReference type="RefSeq" id="WP_228232617.1">
    <property type="nucleotide sequence ID" value="NZ_JAJGNA010000001.1"/>
</dbReference>
<protein>
    <recommendedName>
        <fullName evidence="8">Probable membrane transporter protein</fullName>
    </recommendedName>
</protein>
<proteinExistence type="inferred from homology"/>
<keyword evidence="10" id="KW-1185">Reference proteome</keyword>
<evidence type="ECO:0000256" key="5">
    <source>
        <dbReference type="ARBA" id="ARBA00022692"/>
    </source>
</evidence>
<dbReference type="InterPro" id="IPR002781">
    <property type="entry name" value="TM_pro_TauE-like"/>
</dbReference>
<dbReference type="Pfam" id="PF01925">
    <property type="entry name" value="TauE"/>
    <property type="match status" value="1"/>
</dbReference>
<sequence length="249" mass="26463">MPDFSPLAWALILASTYITGISKGGFAGGFGSLSVPLMALAIGPLQAAGLLLPLLIVMDLLSLRAWWGQHDAGEVKRLVPAAAVGIVIGTLTVGSLDENKVRLMLGVISLAFAAYMLFKPTVHRRPGRLWAAVCGGAAGFTSTLAHAGGPPMNLYLLPRQLPKATFIATSVVAFAFINALKIGPFIWLGELTLHSLGTSALLIPVAWFGVRSGIWLQARVNEKAFFRLIIVCMALIGVQLIWRGLHGQT</sequence>
<feature type="transmembrane region" description="Helical" evidence="8">
    <location>
        <begin position="78"/>
        <end position="95"/>
    </location>
</feature>